<proteinExistence type="predicted"/>
<evidence type="ECO:0000313" key="3">
    <source>
        <dbReference type="Proteomes" id="UP000050795"/>
    </source>
</evidence>
<accession>A0AA85KC04</accession>
<evidence type="ECO:0000313" key="4">
    <source>
        <dbReference type="WBParaSite" id="TREG1_86520.1"/>
    </source>
</evidence>
<evidence type="ECO:0000256" key="2">
    <source>
        <dbReference type="SAM" id="SignalP"/>
    </source>
</evidence>
<feature type="region of interest" description="Disordered" evidence="1">
    <location>
        <begin position="61"/>
        <end position="102"/>
    </location>
</feature>
<evidence type="ECO:0000256" key="1">
    <source>
        <dbReference type="SAM" id="MobiDB-lite"/>
    </source>
</evidence>
<dbReference type="WBParaSite" id="TREG1_86520.1">
    <property type="protein sequence ID" value="TREG1_86520.1"/>
    <property type="gene ID" value="TREG1_86520"/>
</dbReference>
<feature type="compositionally biased region" description="Polar residues" evidence="1">
    <location>
        <begin position="65"/>
        <end position="78"/>
    </location>
</feature>
<feature type="signal peptide" evidence="2">
    <location>
        <begin position="1"/>
        <end position="20"/>
    </location>
</feature>
<feature type="chain" id="PRO_5041689241" description="DUF148 domain-containing protein" evidence="2">
    <location>
        <begin position="21"/>
        <end position="151"/>
    </location>
</feature>
<keyword evidence="3" id="KW-1185">Reference proteome</keyword>
<organism evidence="3 4">
    <name type="scientific">Trichobilharzia regenti</name>
    <name type="common">Nasal bird schistosome</name>
    <dbReference type="NCBI Taxonomy" id="157069"/>
    <lineage>
        <taxon>Eukaryota</taxon>
        <taxon>Metazoa</taxon>
        <taxon>Spiralia</taxon>
        <taxon>Lophotrochozoa</taxon>
        <taxon>Platyhelminthes</taxon>
        <taxon>Trematoda</taxon>
        <taxon>Digenea</taxon>
        <taxon>Strigeidida</taxon>
        <taxon>Schistosomatoidea</taxon>
        <taxon>Schistosomatidae</taxon>
        <taxon>Trichobilharzia</taxon>
    </lineage>
</organism>
<feature type="compositionally biased region" description="Basic and acidic residues" evidence="1">
    <location>
        <begin position="81"/>
        <end position="91"/>
    </location>
</feature>
<protein>
    <recommendedName>
        <fullName evidence="5">DUF148 domain-containing protein</fullName>
    </recommendedName>
</protein>
<sequence length="151" mass="16915">MKALLLICFVVLLSTEYVQGAALKKIVGEWLRETFSKIINHFFQGGVSNMLNHAINESVGEMMDTQKQLNPDEQSTQGLGDKQKKEERDNEATGDNSDFLSGVMRETQQKIGDKLSDTANELLKGFLKSNASDIGKSKFHDFIVKIDSSKW</sequence>
<keyword evidence="2" id="KW-0732">Signal</keyword>
<evidence type="ECO:0008006" key="5">
    <source>
        <dbReference type="Google" id="ProtNLM"/>
    </source>
</evidence>
<dbReference type="Proteomes" id="UP000050795">
    <property type="component" value="Unassembled WGS sequence"/>
</dbReference>
<dbReference type="AlphaFoldDB" id="A0AA85KC04"/>
<name>A0AA85KC04_TRIRE</name>
<reference evidence="3" key="1">
    <citation type="submission" date="2022-06" db="EMBL/GenBank/DDBJ databases">
        <authorList>
            <person name="Berger JAMES D."/>
            <person name="Berger JAMES D."/>
        </authorList>
    </citation>
    <scope>NUCLEOTIDE SEQUENCE [LARGE SCALE GENOMIC DNA]</scope>
</reference>
<reference evidence="4" key="2">
    <citation type="submission" date="2023-11" db="UniProtKB">
        <authorList>
            <consortium name="WormBaseParasite"/>
        </authorList>
    </citation>
    <scope>IDENTIFICATION</scope>
</reference>